<evidence type="ECO:0000256" key="7">
    <source>
        <dbReference type="SAM" id="MobiDB-lite"/>
    </source>
</evidence>
<reference evidence="9 10" key="1">
    <citation type="journal article" date="2018" name="J. Allergy Clin. Immunol.">
        <title>High-quality assembly of Dermatophagoides pteronyssinus genome and transcriptome reveals a wide range of novel allergens.</title>
        <authorList>
            <person name="Liu X.Y."/>
            <person name="Yang K.Y."/>
            <person name="Wang M.Q."/>
            <person name="Kwok J.S."/>
            <person name="Zeng X."/>
            <person name="Yang Z."/>
            <person name="Xiao X.J."/>
            <person name="Lau C.P."/>
            <person name="Li Y."/>
            <person name="Huang Z.M."/>
            <person name="Ba J.G."/>
            <person name="Yim A.K."/>
            <person name="Ouyang C.Y."/>
            <person name="Ngai S.M."/>
            <person name="Chan T.F."/>
            <person name="Leung E.L."/>
            <person name="Liu L."/>
            <person name="Liu Z.G."/>
            <person name="Tsui S.K."/>
        </authorList>
    </citation>
    <scope>NUCLEOTIDE SEQUENCE [LARGE SCALE GENOMIC DNA]</scope>
    <source>
        <strain evidence="9">Derp</strain>
    </source>
</reference>
<dbReference type="SUPFAM" id="SSF57667">
    <property type="entry name" value="beta-beta-alpha zinc fingers"/>
    <property type="match status" value="4"/>
</dbReference>
<feature type="domain" description="C2H2-type" evidence="8">
    <location>
        <begin position="756"/>
        <end position="783"/>
    </location>
</feature>
<dbReference type="EMBL" id="NJHN03000062">
    <property type="protein sequence ID" value="KAH9418659.1"/>
    <property type="molecule type" value="Genomic_DNA"/>
</dbReference>
<feature type="domain" description="C2H2-type" evidence="8">
    <location>
        <begin position="665"/>
        <end position="694"/>
    </location>
</feature>
<sequence length="783" mass="90695">MASNDDHNIIQHDNDIQFESQKSSTSFDHIISINLNEKSSTINDDVNQQTATFTAAEQVLMQIQNPSTELEITNNNNNNNNTNEDGDHSIVDIVVVPETNHSSTTNVEPIKMVVENVVENILSKQDDVTDINNENILIRKSSRILRLRKTDNNNVNRINDEEFINNDNVDDEDNVNNDQNKQTKKRRTIKSKNNDNDSDDENDNIDDDDDDYHENVNGGGDDDDDEFRPLKKRKIIRRSKQTANKITTANTNATNNTTASTNTKTGSTSNETNRIQRIRMAKDREIERLQMILYKCYKHNMLINKLNRLLMKMNGCLMDKIYNTMNANNNDRNNEDDESLSMISLGKSLLTLIRSKQDLPDMDNFIAQYDDLIKQYDQLDQERKEILAKIDDENVEQSLIDQTIGPYLRKSKKKFTMFDMIGVDRPIANKSTPKNNRNSESTITKRKRPAITNFTESHVPKKAKSTTGDTPLRNTTLRTKKSKRKTNIPINQEDSSAEILDGDEKAQSYHPCPWINCTYESKREWALNEHINLTHTGLKQFGCKVDGCPMMFFSSSELDNHMKKCHVEAASKEFMPCTWPGCNALFKSRLGLRAHLQVHKGENLIQCDWPGCNYTAKNKRQHENHLRKHTGDRPFSCDYPGCDSKFRTNDSLRHHKKSHSEYRPFRCDWPGCEANFKTNRGLTIHRALHTGEKLFKCDWPDCEFASERKYHVDLHVYENHTHIKPYPCSWMGCDASFLRNDKLQNHLKIHRQEKPFKCIHPSCEKHFVEKGNMMKHFNNVHKR</sequence>
<evidence type="ECO:0000256" key="1">
    <source>
        <dbReference type="ARBA" id="ARBA00022723"/>
    </source>
</evidence>
<evidence type="ECO:0000256" key="3">
    <source>
        <dbReference type="ARBA" id="ARBA00022771"/>
    </source>
</evidence>
<evidence type="ECO:0000256" key="5">
    <source>
        <dbReference type="PROSITE-ProRule" id="PRU00042"/>
    </source>
</evidence>
<dbReference type="SMART" id="SM00355">
    <property type="entry name" value="ZnF_C2H2"/>
    <property type="match status" value="9"/>
</dbReference>
<evidence type="ECO:0000256" key="2">
    <source>
        <dbReference type="ARBA" id="ARBA00022737"/>
    </source>
</evidence>
<feature type="domain" description="C2H2-type" evidence="8">
    <location>
        <begin position="575"/>
        <end position="604"/>
    </location>
</feature>
<dbReference type="InterPro" id="IPR050329">
    <property type="entry name" value="GLI_C2H2-zinc-finger"/>
</dbReference>
<feature type="compositionally biased region" description="Acidic residues" evidence="7">
    <location>
        <begin position="196"/>
        <end position="212"/>
    </location>
</feature>
<feature type="compositionally biased region" description="Acidic residues" evidence="7">
    <location>
        <begin position="165"/>
        <end position="175"/>
    </location>
</feature>
<evidence type="ECO:0000259" key="8">
    <source>
        <dbReference type="PROSITE" id="PS50157"/>
    </source>
</evidence>
<evidence type="ECO:0000256" key="4">
    <source>
        <dbReference type="ARBA" id="ARBA00022833"/>
    </source>
</evidence>
<feature type="region of interest" description="Disordered" evidence="7">
    <location>
        <begin position="460"/>
        <end position="493"/>
    </location>
</feature>
<dbReference type="Proteomes" id="UP000887458">
    <property type="component" value="Unassembled WGS sequence"/>
</dbReference>
<feature type="compositionally biased region" description="Basic residues" evidence="7">
    <location>
        <begin position="230"/>
        <end position="240"/>
    </location>
</feature>
<dbReference type="Gene3D" id="3.30.160.60">
    <property type="entry name" value="Classic Zinc Finger"/>
    <property type="match status" value="5"/>
</dbReference>
<accession>A0ABQ8J7W9</accession>
<gene>
    <name evidence="9" type="ORF">DERP_003985</name>
</gene>
<dbReference type="PROSITE" id="PS50157">
    <property type="entry name" value="ZINC_FINGER_C2H2_2"/>
    <property type="match status" value="6"/>
</dbReference>
<name>A0ABQ8J7W9_DERPT</name>
<proteinExistence type="predicted"/>
<feature type="compositionally biased region" description="Low complexity" evidence="7">
    <location>
        <begin position="242"/>
        <end position="272"/>
    </location>
</feature>
<keyword evidence="1" id="KW-0479">Metal-binding</keyword>
<keyword evidence="10" id="KW-1185">Reference proteome</keyword>
<keyword evidence="2" id="KW-0677">Repeat</keyword>
<dbReference type="InterPro" id="IPR013087">
    <property type="entry name" value="Znf_C2H2_type"/>
</dbReference>
<evidence type="ECO:0000256" key="6">
    <source>
        <dbReference type="SAM" id="Coils"/>
    </source>
</evidence>
<evidence type="ECO:0000313" key="9">
    <source>
        <dbReference type="EMBL" id="KAH9418659.1"/>
    </source>
</evidence>
<keyword evidence="4" id="KW-0862">Zinc</keyword>
<dbReference type="InterPro" id="IPR036236">
    <property type="entry name" value="Znf_C2H2_sf"/>
</dbReference>
<organism evidence="9 10">
    <name type="scientific">Dermatophagoides pteronyssinus</name>
    <name type="common">European house dust mite</name>
    <dbReference type="NCBI Taxonomy" id="6956"/>
    <lineage>
        <taxon>Eukaryota</taxon>
        <taxon>Metazoa</taxon>
        <taxon>Ecdysozoa</taxon>
        <taxon>Arthropoda</taxon>
        <taxon>Chelicerata</taxon>
        <taxon>Arachnida</taxon>
        <taxon>Acari</taxon>
        <taxon>Acariformes</taxon>
        <taxon>Sarcoptiformes</taxon>
        <taxon>Astigmata</taxon>
        <taxon>Psoroptidia</taxon>
        <taxon>Analgoidea</taxon>
        <taxon>Pyroglyphidae</taxon>
        <taxon>Dermatophagoidinae</taxon>
        <taxon>Dermatophagoides</taxon>
    </lineage>
</organism>
<keyword evidence="3 5" id="KW-0863">Zinc-finger</keyword>
<dbReference type="PROSITE" id="PS00028">
    <property type="entry name" value="ZINC_FINGER_C2H2_1"/>
    <property type="match status" value="6"/>
</dbReference>
<reference evidence="9 10" key="2">
    <citation type="journal article" date="2022" name="Mol. Biol. Evol.">
        <title>Comparative Genomics Reveals Insights into the Divergent Evolution of Astigmatic Mites and Household Pest Adaptations.</title>
        <authorList>
            <person name="Xiong Q."/>
            <person name="Wan A.T."/>
            <person name="Liu X."/>
            <person name="Fung C.S."/>
            <person name="Xiao X."/>
            <person name="Malainual N."/>
            <person name="Hou J."/>
            <person name="Wang L."/>
            <person name="Wang M."/>
            <person name="Yang K.Y."/>
            <person name="Cui Y."/>
            <person name="Leung E.L."/>
            <person name="Nong W."/>
            <person name="Shin S.K."/>
            <person name="Au S.W."/>
            <person name="Jeong K.Y."/>
            <person name="Chew F.T."/>
            <person name="Hui J.H."/>
            <person name="Leung T.F."/>
            <person name="Tungtrongchitr A."/>
            <person name="Zhong N."/>
            <person name="Liu Z."/>
            <person name="Tsui S.K."/>
        </authorList>
    </citation>
    <scope>NUCLEOTIDE SEQUENCE [LARGE SCALE GENOMIC DNA]</scope>
    <source>
        <strain evidence="9">Derp</strain>
    </source>
</reference>
<feature type="domain" description="C2H2-type" evidence="8">
    <location>
        <begin position="726"/>
        <end position="755"/>
    </location>
</feature>
<dbReference type="PANTHER" id="PTHR19818">
    <property type="entry name" value="ZINC FINGER PROTEIN ZIC AND GLI"/>
    <property type="match status" value="1"/>
</dbReference>
<feature type="coiled-coil region" evidence="6">
    <location>
        <begin position="362"/>
        <end position="396"/>
    </location>
</feature>
<comment type="caution">
    <text evidence="9">The sequence shown here is derived from an EMBL/GenBank/DDBJ whole genome shotgun (WGS) entry which is preliminary data.</text>
</comment>
<feature type="region of interest" description="Disordered" evidence="7">
    <location>
        <begin position="165"/>
        <end position="272"/>
    </location>
</feature>
<keyword evidence="6" id="KW-0175">Coiled coil</keyword>
<feature type="domain" description="C2H2-type" evidence="8">
    <location>
        <begin position="605"/>
        <end position="634"/>
    </location>
</feature>
<feature type="domain" description="C2H2-type" evidence="8">
    <location>
        <begin position="635"/>
        <end position="664"/>
    </location>
</feature>
<protein>
    <recommendedName>
        <fullName evidence="8">C2H2-type domain-containing protein</fullName>
    </recommendedName>
</protein>
<dbReference type="PANTHER" id="PTHR19818:SF139">
    <property type="entry name" value="PAIR-RULE PROTEIN ODD-PAIRED"/>
    <property type="match status" value="1"/>
</dbReference>
<evidence type="ECO:0000313" key="10">
    <source>
        <dbReference type="Proteomes" id="UP000887458"/>
    </source>
</evidence>